<evidence type="ECO:0000313" key="2">
    <source>
        <dbReference type="Proteomes" id="UP000019095"/>
    </source>
</evidence>
<dbReference type="OrthoDB" id="9775455at2"/>
<reference evidence="1 2" key="1">
    <citation type="journal article" date="2014" name="Microbiology">
        <title>Unravelling the complete genome sequence of Advenella mimigardefordensis strain DPN7T and novel insights in the catabolism of the xenobiotic polythioester precursor 3,3'-dithiodipropionate.</title>
        <authorList>
            <person name="Wubbeler J.H."/>
            <person name="Hiessl S."/>
            <person name="Schuldes J."/>
            <person name="Thurmer A."/>
            <person name="Daniel R."/>
            <person name="Steinbuchel A."/>
        </authorList>
    </citation>
    <scope>NUCLEOTIDE SEQUENCE [LARGE SCALE GENOMIC DNA]</scope>
    <source>
        <strain evidence="2">DSM 17166 / LMG 22922 / DPN7</strain>
    </source>
</reference>
<proteinExistence type="predicted"/>
<dbReference type="Gene3D" id="3.55.50.30">
    <property type="match status" value="1"/>
</dbReference>
<protein>
    <submittedName>
        <fullName evidence="1">Putative type III secretion system protein</fullName>
    </submittedName>
</protein>
<name>W0P9S7_ADVMD</name>
<dbReference type="RefSeq" id="WP_042069778.1">
    <property type="nucleotide sequence ID" value="NZ_CP003915.1"/>
</dbReference>
<dbReference type="eggNOG" id="COG1450">
    <property type="taxonomic scope" value="Bacteria"/>
</dbReference>
<dbReference type="AlphaFoldDB" id="W0P9S7"/>
<dbReference type="HOGENOM" id="CLU_109356_0_0_4"/>
<sequence>MLSHKQRGLRRCLITAVMLTGLCTLLPAVWAVGKASVLEQPYPYVVVEQDLKDVLLELGRNLGIATQITKPVRGVVRGGTQPNETADGFLRRLGAAHDLVWFLDHDTLVVSTQQENKTESVSVTHLDTERRRQIAQEWSGKGAGVHVTLDERSGRLLVTGPASFQERIASALAVVQKAPTPRSGMGVTVFRGSSSPQEVMVPR</sequence>
<dbReference type="KEGG" id="amim:MIM_c00670"/>
<evidence type="ECO:0000313" key="1">
    <source>
        <dbReference type="EMBL" id="AHG62170.1"/>
    </source>
</evidence>
<dbReference type="STRING" id="1247726.MIM_c00670"/>
<dbReference type="PATRIC" id="fig|1247726.3.peg.73"/>
<accession>W0P9S7</accession>
<dbReference type="EMBL" id="CP003915">
    <property type="protein sequence ID" value="AHG62170.1"/>
    <property type="molecule type" value="Genomic_DNA"/>
</dbReference>
<dbReference type="Proteomes" id="UP000019095">
    <property type="component" value="Chromosome"/>
</dbReference>
<organism evidence="1 2">
    <name type="scientific">Advenella mimigardefordensis (strain DSM 17166 / LMG 22922 / DPN7)</name>
    <dbReference type="NCBI Taxonomy" id="1247726"/>
    <lineage>
        <taxon>Bacteria</taxon>
        <taxon>Pseudomonadati</taxon>
        <taxon>Pseudomonadota</taxon>
        <taxon>Betaproteobacteria</taxon>
        <taxon>Burkholderiales</taxon>
        <taxon>Alcaligenaceae</taxon>
    </lineage>
</organism>
<keyword evidence="2" id="KW-1185">Reference proteome</keyword>
<gene>
    <name evidence="1" type="ORF">MIM_c00670</name>
</gene>